<evidence type="ECO:0000256" key="6">
    <source>
        <dbReference type="ARBA" id="ARBA00022723"/>
    </source>
</evidence>
<dbReference type="Proteomes" id="UP001301350">
    <property type="component" value="Unassembled WGS sequence"/>
</dbReference>
<dbReference type="InterPro" id="IPR045087">
    <property type="entry name" value="Cu-oxidase_fam"/>
</dbReference>
<feature type="binding site" description="type 1 copper site" evidence="11">
    <location>
        <position position="244"/>
    </location>
    <ligand>
        <name>Cu cation</name>
        <dbReference type="ChEBI" id="CHEBI:23378"/>
        <label>1</label>
    </ligand>
</feature>
<organism evidence="13 14">
    <name type="scientific">Cyanidium caldarium</name>
    <name type="common">Red alga</name>
    <dbReference type="NCBI Taxonomy" id="2771"/>
    <lineage>
        <taxon>Eukaryota</taxon>
        <taxon>Rhodophyta</taxon>
        <taxon>Bangiophyceae</taxon>
        <taxon>Cyanidiales</taxon>
        <taxon>Cyanidiaceae</taxon>
        <taxon>Cyanidium</taxon>
    </lineage>
</organism>
<protein>
    <recommendedName>
        <fullName evidence="5">Copper-containing nitrite reductase</fullName>
        <ecNumber evidence="4">1.7.2.1</ecNumber>
    </recommendedName>
</protein>
<keyword evidence="6 11" id="KW-0479">Metal-binding</keyword>
<evidence type="ECO:0000256" key="4">
    <source>
        <dbReference type="ARBA" id="ARBA00011882"/>
    </source>
</evidence>
<evidence type="ECO:0000259" key="12">
    <source>
        <dbReference type="Pfam" id="PF07732"/>
    </source>
</evidence>
<evidence type="ECO:0000256" key="7">
    <source>
        <dbReference type="ARBA" id="ARBA00022737"/>
    </source>
</evidence>
<proteinExistence type="inferred from homology"/>
<evidence type="ECO:0000256" key="2">
    <source>
        <dbReference type="ARBA" id="ARBA00010609"/>
    </source>
</evidence>
<dbReference type="InterPro" id="IPR001287">
    <property type="entry name" value="NO2-reductase_Cu"/>
</dbReference>
<keyword evidence="9 11" id="KW-0186">Copper</keyword>
<reference evidence="13 14" key="1">
    <citation type="submission" date="2022-07" db="EMBL/GenBank/DDBJ databases">
        <title>Genome-wide signatures of adaptation to extreme environments.</title>
        <authorList>
            <person name="Cho C.H."/>
            <person name="Yoon H.S."/>
        </authorList>
    </citation>
    <scope>NUCLEOTIDE SEQUENCE [LARGE SCALE GENOMIC DNA]</scope>
    <source>
        <strain evidence="13 14">DBV 063 E5</strain>
    </source>
</reference>
<dbReference type="NCBIfam" id="TIGR02376">
    <property type="entry name" value="Cu_nitrite_red"/>
    <property type="match status" value="1"/>
</dbReference>
<gene>
    <name evidence="13" type="ORF">CDCA_CDCA09G2636</name>
</gene>
<feature type="domain" description="Plastocyanin-like" evidence="12">
    <location>
        <begin position="160"/>
        <end position="267"/>
    </location>
</feature>
<dbReference type="InterPro" id="IPR011707">
    <property type="entry name" value="Cu-oxidase-like_N"/>
</dbReference>
<dbReference type="EC" id="1.7.2.1" evidence="4"/>
<evidence type="ECO:0000256" key="11">
    <source>
        <dbReference type="PIRSR" id="PIRSR601287-1"/>
    </source>
</evidence>
<comment type="cofactor">
    <cofactor evidence="1 11">
        <name>Cu(+)</name>
        <dbReference type="ChEBI" id="CHEBI:49552"/>
    </cofactor>
</comment>
<evidence type="ECO:0000256" key="1">
    <source>
        <dbReference type="ARBA" id="ARBA00001960"/>
    </source>
</evidence>
<evidence type="ECO:0000256" key="9">
    <source>
        <dbReference type="ARBA" id="ARBA00023008"/>
    </source>
</evidence>
<accession>A0AAV9IWW7</accession>
<dbReference type="SUPFAM" id="SSF49503">
    <property type="entry name" value="Cupredoxins"/>
    <property type="match status" value="2"/>
</dbReference>
<dbReference type="CDD" id="cd04208">
    <property type="entry name" value="CuRO_2_CuNIR"/>
    <property type="match status" value="1"/>
</dbReference>
<dbReference type="GO" id="GO:0050421">
    <property type="term" value="F:nitrite reductase (NO-forming) activity"/>
    <property type="evidence" value="ECO:0007669"/>
    <property type="project" value="UniProtKB-EC"/>
</dbReference>
<feature type="binding site" description="type 1 copper site" evidence="11">
    <location>
        <position position="257"/>
    </location>
    <ligand>
        <name>Cu cation</name>
        <dbReference type="ChEBI" id="CHEBI:23378"/>
        <label>1</label>
    </ligand>
</feature>
<dbReference type="FunFam" id="2.60.40.420:FF:000093">
    <property type="entry name" value="Copper-containing nitrite reductase"/>
    <property type="match status" value="1"/>
</dbReference>
<dbReference type="InterPro" id="IPR008972">
    <property type="entry name" value="Cupredoxin"/>
</dbReference>
<feature type="binding site" description="type 1 copper site" evidence="11">
    <location>
        <position position="208"/>
    </location>
    <ligand>
        <name>Cu cation</name>
        <dbReference type="ChEBI" id="CHEBI:23378"/>
        <label>1</label>
    </ligand>
</feature>
<feature type="binding site" description="type 1 copper site" evidence="11">
    <location>
        <position position="402"/>
    </location>
    <ligand>
        <name>Cu cation</name>
        <dbReference type="ChEBI" id="CHEBI:23378"/>
        <label>1</label>
    </ligand>
</feature>
<dbReference type="PANTHER" id="PTHR11709:SF394">
    <property type="entry name" value="FI03373P-RELATED"/>
    <property type="match status" value="1"/>
</dbReference>
<comment type="subunit">
    <text evidence="3">Homotrimer.</text>
</comment>
<comment type="catalytic activity">
    <reaction evidence="10">
        <text>nitric oxide + Fe(III)-[cytochrome c] + H2O = Fe(II)-[cytochrome c] + nitrite + 2 H(+)</text>
        <dbReference type="Rhea" id="RHEA:15233"/>
        <dbReference type="Rhea" id="RHEA-COMP:10350"/>
        <dbReference type="Rhea" id="RHEA-COMP:14399"/>
        <dbReference type="ChEBI" id="CHEBI:15377"/>
        <dbReference type="ChEBI" id="CHEBI:15378"/>
        <dbReference type="ChEBI" id="CHEBI:16301"/>
        <dbReference type="ChEBI" id="CHEBI:16480"/>
        <dbReference type="ChEBI" id="CHEBI:29033"/>
        <dbReference type="ChEBI" id="CHEBI:29034"/>
        <dbReference type="EC" id="1.7.2.1"/>
    </reaction>
</comment>
<sequence length="443" mass="48375">MFRALTLQLCLRRVALKSVHSAPLLEGHCLPRMGRARPSLRTFSTSRSQTGNRGAGLPTVWKLSLGGAALAGGLLLTQLSIEWPAGSWMGRWGKVFALQKDASLASVQDGKGSSLQQKMERELPEEKAQLAKAPNVPPPIQRRHPARVMVDLNVIVKELPIDDTSTYEFWTFEEAVPGPMIRARVGDLMQVRLTNRDQSGMYHNMDFHAVLGPGGGATVLNCSTDETKTATFKLTYPGLFIYHCAVDPVSVHIANGMYGLLLVEPEEGLPPAEKEYYVVQSELYTEDEPDTPNSSLLPFSIDRVMDERPNYVVFNGRVGAHLEDNPLKATVGDRVRMYVGNPGPNLVSSFHVIGTIFDKAYRDGSLVNEPARGLQTLMIPAGSAAIVELDALVPGTFTLVDHSISRIEKGCVGFLQVDGEARDPELFHSKDGPAPCPGCKIHP</sequence>
<comment type="caution">
    <text evidence="13">The sequence shown here is derived from an EMBL/GenBank/DDBJ whole genome shotgun (WGS) entry which is preliminary data.</text>
</comment>
<feature type="binding site" description="type 1 copper site" evidence="11">
    <location>
        <position position="203"/>
    </location>
    <ligand>
        <name>Cu cation</name>
        <dbReference type="ChEBI" id="CHEBI:23378"/>
        <label>1</label>
    </ligand>
</feature>
<keyword evidence="8" id="KW-0560">Oxidoreductase</keyword>
<keyword evidence="14" id="KW-1185">Reference proteome</keyword>
<dbReference type="Gene3D" id="2.60.40.420">
    <property type="entry name" value="Cupredoxins - blue copper proteins"/>
    <property type="match status" value="2"/>
</dbReference>
<name>A0AAV9IWW7_CYACA</name>
<comment type="cofactor">
    <cofactor evidence="11">
        <name>Cu(2+)</name>
        <dbReference type="ChEBI" id="CHEBI:29036"/>
    </cofactor>
</comment>
<evidence type="ECO:0000256" key="8">
    <source>
        <dbReference type="ARBA" id="ARBA00023002"/>
    </source>
</evidence>
<dbReference type="PANTHER" id="PTHR11709">
    <property type="entry name" value="MULTI-COPPER OXIDASE"/>
    <property type="match status" value="1"/>
</dbReference>
<feature type="binding site" description="type 1 copper site" evidence="11">
    <location>
        <position position="243"/>
    </location>
    <ligand>
        <name>Cu cation</name>
        <dbReference type="ChEBI" id="CHEBI:23378"/>
        <label>1</label>
    </ligand>
</feature>
<evidence type="ECO:0000313" key="13">
    <source>
        <dbReference type="EMBL" id="KAK4536611.1"/>
    </source>
</evidence>
<evidence type="ECO:0000256" key="3">
    <source>
        <dbReference type="ARBA" id="ARBA00011233"/>
    </source>
</evidence>
<comment type="similarity">
    <text evidence="2">Belongs to the multicopper oxidase family.</text>
</comment>
<dbReference type="EMBL" id="JANCYW010000009">
    <property type="protein sequence ID" value="KAK4536611.1"/>
    <property type="molecule type" value="Genomic_DNA"/>
</dbReference>
<dbReference type="Pfam" id="PF07732">
    <property type="entry name" value="Cu-oxidase_3"/>
    <property type="match status" value="1"/>
</dbReference>
<dbReference type="CDD" id="cd11020">
    <property type="entry name" value="CuRO_1_CuNIR"/>
    <property type="match status" value="1"/>
</dbReference>
<dbReference type="AlphaFoldDB" id="A0AAV9IWW7"/>
<keyword evidence="7" id="KW-0677">Repeat</keyword>
<feature type="binding site" description="type 1 copper site" evidence="11">
    <location>
        <position position="252"/>
    </location>
    <ligand>
        <name>Cu cation</name>
        <dbReference type="ChEBI" id="CHEBI:23378"/>
        <label>1</label>
    </ligand>
</feature>
<dbReference type="GO" id="GO:0005507">
    <property type="term" value="F:copper ion binding"/>
    <property type="evidence" value="ECO:0007669"/>
    <property type="project" value="InterPro"/>
</dbReference>
<dbReference type="PRINTS" id="PR00695">
    <property type="entry name" value="CUNO2RDTASE"/>
</dbReference>
<evidence type="ECO:0000313" key="14">
    <source>
        <dbReference type="Proteomes" id="UP001301350"/>
    </source>
</evidence>
<evidence type="ECO:0000256" key="5">
    <source>
        <dbReference type="ARBA" id="ARBA00017290"/>
    </source>
</evidence>
<evidence type="ECO:0000256" key="10">
    <source>
        <dbReference type="ARBA" id="ARBA00049340"/>
    </source>
</evidence>